<comment type="similarity">
    <text evidence="1">Belongs to the peptidase S1 family.</text>
</comment>
<keyword evidence="5" id="KW-0732">Signal</keyword>
<feature type="chain" id="PRO_5040933971" description="Peptidase S1 domain-containing protein" evidence="5">
    <location>
        <begin position="23"/>
        <end position="404"/>
    </location>
</feature>
<organism evidence="7 8">
    <name type="scientific">Coemansia interrupta</name>
    <dbReference type="NCBI Taxonomy" id="1126814"/>
    <lineage>
        <taxon>Eukaryota</taxon>
        <taxon>Fungi</taxon>
        <taxon>Fungi incertae sedis</taxon>
        <taxon>Zoopagomycota</taxon>
        <taxon>Kickxellomycotina</taxon>
        <taxon>Kickxellomycetes</taxon>
        <taxon>Kickxellales</taxon>
        <taxon>Kickxellaceae</taxon>
        <taxon>Coemansia</taxon>
    </lineage>
</organism>
<dbReference type="InterPro" id="IPR033116">
    <property type="entry name" value="TRYPSIN_SER"/>
</dbReference>
<dbReference type="SMART" id="SM00020">
    <property type="entry name" value="Tryp_SPc"/>
    <property type="match status" value="1"/>
</dbReference>
<dbReference type="SUPFAM" id="SSF50494">
    <property type="entry name" value="Trypsin-like serine proteases"/>
    <property type="match status" value="1"/>
</dbReference>
<name>A0A9W8LHB1_9FUNG</name>
<evidence type="ECO:0000313" key="7">
    <source>
        <dbReference type="EMBL" id="KAJ2778949.1"/>
    </source>
</evidence>
<protein>
    <recommendedName>
        <fullName evidence="6">Peptidase S1 domain-containing protein</fullName>
    </recommendedName>
</protein>
<evidence type="ECO:0000256" key="3">
    <source>
        <dbReference type="RuleBase" id="RU363034"/>
    </source>
</evidence>
<dbReference type="InterPro" id="IPR001314">
    <property type="entry name" value="Peptidase_S1A"/>
</dbReference>
<dbReference type="PROSITE" id="PS50240">
    <property type="entry name" value="TRYPSIN_DOM"/>
    <property type="match status" value="1"/>
</dbReference>
<gene>
    <name evidence="7" type="ORF">GGI15_004028</name>
</gene>
<dbReference type="PROSITE" id="PS00134">
    <property type="entry name" value="TRYPSIN_HIS"/>
    <property type="match status" value="1"/>
</dbReference>
<feature type="signal peptide" evidence="5">
    <location>
        <begin position="1"/>
        <end position="22"/>
    </location>
</feature>
<dbReference type="InterPro" id="IPR001254">
    <property type="entry name" value="Trypsin_dom"/>
</dbReference>
<feature type="compositionally biased region" description="Polar residues" evidence="4">
    <location>
        <begin position="340"/>
        <end position="350"/>
    </location>
</feature>
<keyword evidence="8" id="KW-1185">Reference proteome</keyword>
<dbReference type="PRINTS" id="PR00722">
    <property type="entry name" value="CHYMOTRYPSIN"/>
</dbReference>
<keyword evidence="3" id="KW-0378">Hydrolase</keyword>
<dbReference type="PROSITE" id="PS00135">
    <property type="entry name" value="TRYPSIN_SER"/>
    <property type="match status" value="1"/>
</dbReference>
<reference evidence="7" key="1">
    <citation type="submission" date="2022-07" db="EMBL/GenBank/DDBJ databases">
        <title>Phylogenomic reconstructions and comparative analyses of Kickxellomycotina fungi.</title>
        <authorList>
            <person name="Reynolds N.K."/>
            <person name="Stajich J.E."/>
            <person name="Barry K."/>
            <person name="Grigoriev I.V."/>
            <person name="Crous P."/>
            <person name="Smith M.E."/>
        </authorList>
    </citation>
    <scope>NUCLEOTIDE SEQUENCE</scope>
    <source>
        <strain evidence="7">BCRC 34489</strain>
    </source>
</reference>
<dbReference type="PANTHER" id="PTHR24276:SF98">
    <property type="entry name" value="FI18310P1-RELATED"/>
    <property type="match status" value="1"/>
</dbReference>
<feature type="compositionally biased region" description="Acidic residues" evidence="4">
    <location>
        <begin position="308"/>
        <end position="339"/>
    </location>
</feature>
<dbReference type="InterPro" id="IPR050430">
    <property type="entry name" value="Peptidase_S1"/>
</dbReference>
<accession>A0A9W8LHB1</accession>
<dbReference type="PANTHER" id="PTHR24276">
    <property type="entry name" value="POLYSERASE-RELATED"/>
    <property type="match status" value="1"/>
</dbReference>
<evidence type="ECO:0000256" key="5">
    <source>
        <dbReference type="SAM" id="SignalP"/>
    </source>
</evidence>
<dbReference type="Gene3D" id="2.40.10.10">
    <property type="entry name" value="Trypsin-like serine proteases"/>
    <property type="match status" value="1"/>
</dbReference>
<keyword evidence="3" id="KW-0720">Serine protease</keyword>
<dbReference type="Pfam" id="PF00089">
    <property type="entry name" value="Trypsin"/>
    <property type="match status" value="1"/>
</dbReference>
<proteinExistence type="inferred from homology"/>
<evidence type="ECO:0000256" key="4">
    <source>
        <dbReference type="SAM" id="MobiDB-lite"/>
    </source>
</evidence>
<dbReference type="AlphaFoldDB" id="A0A9W8LHB1"/>
<dbReference type="GO" id="GO:0006508">
    <property type="term" value="P:proteolysis"/>
    <property type="evidence" value="ECO:0007669"/>
    <property type="project" value="UniProtKB-KW"/>
</dbReference>
<dbReference type="OrthoDB" id="6380398at2759"/>
<keyword evidence="3" id="KW-0645">Protease</keyword>
<dbReference type="Proteomes" id="UP001140172">
    <property type="component" value="Unassembled WGS sequence"/>
</dbReference>
<dbReference type="EMBL" id="JANBUM010000323">
    <property type="protein sequence ID" value="KAJ2778949.1"/>
    <property type="molecule type" value="Genomic_DNA"/>
</dbReference>
<evidence type="ECO:0000259" key="6">
    <source>
        <dbReference type="PROSITE" id="PS50240"/>
    </source>
</evidence>
<evidence type="ECO:0000313" key="8">
    <source>
        <dbReference type="Proteomes" id="UP001140172"/>
    </source>
</evidence>
<comment type="caution">
    <text evidence="7">The sequence shown here is derived from an EMBL/GenBank/DDBJ whole genome shotgun (WGS) entry which is preliminary data.</text>
</comment>
<dbReference type="GO" id="GO:0004252">
    <property type="term" value="F:serine-type endopeptidase activity"/>
    <property type="evidence" value="ECO:0007669"/>
    <property type="project" value="InterPro"/>
</dbReference>
<keyword evidence="2" id="KW-1015">Disulfide bond</keyword>
<evidence type="ECO:0000256" key="2">
    <source>
        <dbReference type="ARBA" id="ARBA00023157"/>
    </source>
</evidence>
<feature type="domain" description="Peptidase S1" evidence="6">
    <location>
        <begin position="39"/>
        <end position="287"/>
    </location>
</feature>
<dbReference type="InterPro" id="IPR009003">
    <property type="entry name" value="Peptidase_S1_PA"/>
</dbReference>
<evidence type="ECO:0000256" key="1">
    <source>
        <dbReference type="ARBA" id="ARBA00007664"/>
    </source>
</evidence>
<sequence length="404" mass="41909">MRFVNVLGNVAAILVQLTVVSAASIPANTPTNKRLVPRIAGGSPVAGDGFPYVAYIEAINNTLGGLTCTGSLIAPNVVLTAAHCTFANDVTNFAPGDFQIGFSHTTPDTTRRFKGYSVVDVIPFPNFSMATMEHDLALLILKVNIPSNVANSTKIFVGDSNTATPIKAAGFGITDPTDSSSIPSQLMAVNLHVGTDKYCLENSASYEHKLFVCTDGTAGIDTCVGDSGGPLSTSYKNSEGSGHALLGITSYAPRTKNNPAGLCAQAGGSGYYTRASYYVNWISSVTNITVSDLSVNNSTQFTIKVSDPVDDDTMESTDDTSEDNSTDSEQGTLDEDESDASSNGPGTSTMFVDGSDTETVTIIDSDLEPTESLDSSSSACGRYNVGFGTLIALAAAAVAAAATL</sequence>
<feature type="region of interest" description="Disordered" evidence="4">
    <location>
        <begin position="306"/>
        <end position="355"/>
    </location>
</feature>
<dbReference type="InterPro" id="IPR018114">
    <property type="entry name" value="TRYPSIN_HIS"/>
</dbReference>
<dbReference type="CDD" id="cd00190">
    <property type="entry name" value="Tryp_SPc"/>
    <property type="match status" value="1"/>
</dbReference>
<dbReference type="InterPro" id="IPR043504">
    <property type="entry name" value="Peptidase_S1_PA_chymotrypsin"/>
</dbReference>